<reference evidence="5" key="1">
    <citation type="submission" date="2022-12" db="EMBL/GenBank/DDBJ databases">
        <title>Draft genome sequence of the thermophilic strain Brevibacillus thermoruber HT42, isolated from Los Humeros, Puebla, Mexico, with biotechnological potential.</title>
        <authorList>
            <person name="Lara Sanchez J."/>
            <person name="Solis Palacios R."/>
            <person name="Bustos Baena A.S."/>
            <person name="Ruz Baez A.E."/>
            <person name="Espinosa Luna G."/>
            <person name="Oliart Ros R.M."/>
        </authorList>
    </citation>
    <scope>NUCLEOTIDE SEQUENCE</scope>
    <source>
        <strain evidence="5">HT42</strain>
    </source>
</reference>
<feature type="region of interest" description="Disordered" evidence="2">
    <location>
        <begin position="246"/>
        <end position="265"/>
    </location>
</feature>
<dbReference type="SUPFAM" id="SSF53041">
    <property type="entry name" value="Resolvase-like"/>
    <property type="match status" value="1"/>
</dbReference>
<dbReference type="PANTHER" id="PTHR30461">
    <property type="entry name" value="DNA-INVERTASE FROM LAMBDOID PROPHAGE"/>
    <property type="match status" value="1"/>
</dbReference>
<feature type="domain" description="Resolvase/invertase-type recombinase catalytic" evidence="3">
    <location>
        <begin position="3"/>
        <end position="155"/>
    </location>
</feature>
<comment type="caution">
    <text evidence="5">The sequence shown here is derived from an EMBL/GenBank/DDBJ whole genome shotgun (WGS) entry which is preliminary data.</text>
</comment>
<dbReference type="InterPro" id="IPR006119">
    <property type="entry name" value="Resolv_N"/>
</dbReference>
<dbReference type="InterPro" id="IPR036162">
    <property type="entry name" value="Resolvase-like_N_sf"/>
</dbReference>
<evidence type="ECO:0000259" key="3">
    <source>
        <dbReference type="PROSITE" id="PS51736"/>
    </source>
</evidence>
<dbReference type="Gene3D" id="3.90.1750.20">
    <property type="entry name" value="Putative Large Serine Recombinase, Chain B, Domain 2"/>
    <property type="match status" value="1"/>
</dbReference>
<feature type="coiled-coil region" evidence="1">
    <location>
        <begin position="381"/>
        <end position="454"/>
    </location>
</feature>
<evidence type="ECO:0000256" key="1">
    <source>
        <dbReference type="SAM" id="Coils"/>
    </source>
</evidence>
<dbReference type="InterPro" id="IPR038109">
    <property type="entry name" value="DNA_bind_recomb_sf"/>
</dbReference>
<evidence type="ECO:0000256" key="2">
    <source>
        <dbReference type="SAM" id="MobiDB-lite"/>
    </source>
</evidence>
<dbReference type="InterPro" id="IPR011109">
    <property type="entry name" value="DNA_bind_recombinase_dom"/>
</dbReference>
<organism evidence="5 6">
    <name type="scientific">Brevibacillus thermoruber</name>
    <dbReference type="NCBI Taxonomy" id="33942"/>
    <lineage>
        <taxon>Bacteria</taxon>
        <taxon>Bacillati</taxon>
        <taxon>Bacillota</taxon>
        <taxon>Bacilli</taxon>
        <taxon>Bacillales</taxon>
        <taxon>Paenibacillaceae</taxon>
        <taxon>Brevibacillus</taxon>
    </lineage>
</organism>
<dbReference type="SMART" id="SM00857">
    <property type="entry name" value="Resolvase"/>
    <property type="match status" value="1"/>
</dbReference>
<evidence type="ECO:0000259" key="4">
    <source>
        <dbReference type="PROSITE" id="PS51737"/>
    </source>
</evidence>
<dbReference type="InterPro" id="IPR050639">
    <property type="entry name" value="SSR_resolvase"/>
</dbReference>
<keyword evidence="1" id="KW-0175">Coiled coil</keyword>
<proteinExistence type="predicted"/>
<dbReference type="Pfam" id="PF07508">
    <property type="entry name" value="Recombinase"/>
    <property type="match status" value="1"/>
</dbReference>
<dbReference type="EMBL" id="JAPYYP010000024">
    <property type="protein sequence ID" value="MDA5109950.1"/>
    <property type="molecule type" value="Genomic_DNA"/>
</dbReference>
<keyword evidence="6" id="KW-1185">Reference proteome</keyword>
<dbReference type="GO" id="GO:0003677">
    <property type="term" value="F:DNA binding"/>
    <property type="evidence" value="ECO:0007669"/>
    <property type="project" value="InterPro"/>
</dbReference>
<dbReference type="Proteomes" id="UP001151071">
    <property type="component" value="Unassembled WGS sequence"/>
</dbReference>
<name>A0A9X3TT82_9BACL</name>
<dbReference type="GO" id="GO:0000150">
    <property type="term" value="F:DNA strand exchange activity"/>
    <property type="evidence" value="ECO:0007669"/>
    <property type="project" value="InterPro"/>
</dbReference>
<dbReference type="Pfam" id="PF13408">
    <property type="entry name" value="Zn_ribbon_recom"/>
    <property type="match status" value="1"/>
</dbReference>
<sequence length="526" mass="61667">MERVCMYLRKSRADLEAEARGEGETLAKHKKALLKLAKQQELQVITIREEVVSGESLIHRPQMLELLKEVEAGTYDAVLVMDIDRLGRGDKVDQGLIERAFRVSGTKIITPRKIYDPNDEWDEEYMEFESFMARRELKLINRRLQRGRIASVEEGNYIATRPPYGYLIHKTDRERTLVPHPEQAPIVQMIFHWYTHQDPGRRMGSSKIANELNRRGFRSYTGKDWTSASVLAILKNAVYAGRVQWKKKEEKKSAEPGKRKDTRTRPRHEWIDVPGKHEPLVTMETFQKAQDLLGRSYHVPYQLQRGITNPLAGLIKCERCGSSMVMRPYTNQLPHLKCGNHLCQNRSSRFAYVEKHLLNGLKEWLAEYKAEWGKRKRPERNERLIEAKRAALRSLERERKELEGQKDRLHDLLERGIYDEETYHERYTELAERMEHLQAAIKQAEDDIAAELMREQAQKEVIPKVESVLDLYDRTDDPAKKNNLLKSVLEKAVYRKEKWQRGDHFTLTLYPKIPQLNPPRINRKGE</sequence>
<dbReference type="PROSITE" id="PS51736">
    <property type="entry name" value="RECOMBINASES_3"/>
    <property type="match status" value="1"/>
</dbReference>
<dbReference type="InterPro" id="IPR025827">
    <property type="entry name" value="Zn_ribbon_recom_dom"/>
</dbReference>
<accession>A0A9X3TT82</accession>
<dbReference type="PANTHER" id="PTHR30461:SF23">
    <property type="entry name" value="DNA RECOMBINASE-RELATED"/>
    <property type="match status" value="1"/>
</dbReference>
<gene>
    <name evidence="5" type="ORF">O3V59_16410</name>
</gene>
<feature type="domain" description="Recombinase" evidence="4">
    <location>
        <begin position="163"/>
        <end position="299"/>
    </location>
</feature>
<evidence type="ECO:0000313" key="6">
    <source>
        <dbReference type="Proteomes" id="UP001151071"/>
    </source>
</evidence>
<dbReference type="AlphaFoldDB" id="A0A9X3TT82"/>
<dbReference type="PROSITE" id="PS51737">
    <property type="entry name" value="RECOMBINASE_DNA_BIND"/>
    <property type="match status" value="1"/>
</dbReference>
<dbReference type="CDD" id="cd00338">
    <property type="entry name" value="Ser_Recombinase"/>
    <property type="match status" value="1"/>
</dbReference>
<evidence type="ECO:0000313" key="5">
    <source>
        <dbReference type="EMBL" id="MDA5109950.1"/>
    </source>
</evidence>
<dbReference type="RefSeq" id="WP_271140574.1">
    <property type="nucleotide sequence ID" value="NZ_JAPYYP010000024.1"/>
</dbReference>
<dbReference type="Gene3D" id="3.40.50.1390">
    <property type="entry name" value="Resolvase, N-terminal catalytic domain"/>
    <property type="match status" value="1"/>
</dbReference>
<dbReference type="Pfam" id="PF00239">
    <property type="entry name" value="Resolvase"/>
    <property type="match status" value="1"/>
</dbReference>
<protein>
    <submittedName>
        <fullName evidence="5">Recombinase family protein</fullName>
    </submittedName>
</protein>